<evidence type="ECO:0000313" key="2">
    <source>
        <dbReference type="EMBL" id="OOR14180.1"/>
    </source>
</evidence>
<dbReference type="EMBL" id="MUAJ01000002">
    <property type="protein sequence ID" value="OOR14180.1"/>
    <property type="molecule type" value="Genomic_DNA"/>
</dbReference>
<dbReference type="InterPro" id="IPR024256">
    <property type="entry name" value="DUF3797"/>
</dbReference>
<sequence>MNAMDFLRISPLINDCPNCGNQYVGNGQGTLEVDDDIIKRTCKCGFNFEHDVNNGVSKKIIKKAIDEALNKL</sequence>
<dbReference type="Proteomes" id="UP000190906">
    <property type="component" value="Unassembled WGS sequence"/>
</dbReference>
<evidence type="ECO:0000313" key="3">
    <source>
        <dbReference type="Proteomes" id="UP000190906"/>
    </source>
</evidence>
<organism evidence="2 3">
    <name type="scientific">Bacillus cereus</name>
    <dbReference type="NCBI Taxonomy" id="1396"/>
    <lineage>
        <taxon>Bacteria</taxon>
        <taxon>Bacillati</taxon>
        <taxon>Bacillota</taxon>
        <taxon>Bacilli</taxon>
        <taxon>Bacillales</taxon>
        <taxon>Bacillaceae</taxon>
        <taxon>Bacillus</taxon>
        <taxon>Bacillus cereus group</taxon>
    </lineage>
</organism>
<dbReference type="Pfam" id="PF12677">
    <property type="entry name" value="DUF3797"/>
    <property type="match status" value="1"/>
</dbReference>
<dbReference type="RefSeq" id="WP_078204468.1">
    <property type="nucleotide sequence ID" value="NZ_MUAJ01000002.1"/>
</dbReference>
<accession>A0A1S9TW85</accession>
<feature type="domain" description="DUF3797" evidence="1">
    <location>
        <begin position="4"/>
        <end position="47"/>
    </location>
</feature>
<comment type="caution">
    <text evidence="2">The sequence shown here is derived from an EMBL/GenBank/DDBJ whole genome shotgun (WGS) entry which is preliminary data.</text>
</comment>
<dbReference type="AlphaFoldDB" id="A0A1S9TW85"/>
<proteinExistence type="predicted"/>
<gene>
    <name evidence="2" type="ORF">BW897_03890</name>
</gene>
<reference evidence="2 3" key="1">
    <citation type="submission" date="2017-01" db="EMBL/GenBank/DDBJ databases">
        <title>Bacillus cereus isolates.</title>
        <authorList>
            <person name="Beno S.M."/>
        </authorList>
    </citation>
    <scope>NUCLEOTIDE SEQUENCE [LARGE SCALE GENOMIC DNA]</scope>
    <source>
        <strain evidence="2 3">FSL H8-0485</strain>
    </source>
</reference>
<evidence type="ECO:0000259" key="1">
    <source>
        <dbReference type="Pfam" id="PF12677"/>
    </source>
</evidence>
<name>A0A1S9TW85_BACCE</name>
<protein>
    <recommendedName>
        <fullName evidence="1">DUF3797 domain-containing protein</fullName>
    </recommendedName>
</protein>